<reference evidence="2 3" key="1">
    <citation type="journal article" date="2005" name="Science">
        <title>The genome of the basidiomycetous yeast and human pathogen Cryptococcus neoformans.</title>
        <authorList>
            <person name="Loftus B.J."/>
            <person name="Fung E."/>
            <person name="Roncaglia P."/>
            <person name="Rowley D."/>
            <person name="Amedeo P."/>
            <person name="Bruno D."/>
            <person name="Vamathevan J."/>
            <person name="Miranda M."/>
            <person name="Anderson I.J."/>
            <person name="Fraser J.A."/>
            <person name="Allen J.E."/>
            <person name="Bosdet I.E."/>
            <person name="Brent M.R."/>
            <person name="Chiu R."/>
            <person name="Doering T.L."/>
            <person name="Donlin M.J."/>
            <person name="D'Souza C.A."/>
            <person name="Fox D.S."/>
            <person name="Grinberg V."/>
            <person name="Fu J."/>
            <person name="Fukushima M."/>
            <person name="Haas B.J."/>
            <person name="Huang J.C."/>
            <person name="Janbon G."/>
            <person name="Jones S.J."/>
            <person name="Koo H.L."/>
            <person name="Krzywinski M.I."/>
            <person name="Kwon-Chung J.K."/>
            <person name="Lengeler K.B."/>
            <person name="Maiti R."/>
            <person name="Marra M.A."/>
            <person name="Marra R.E."/>
            <person name="Mathewson C.A."/>
            <person name="Mitchell T.G."/>
            <person name="Pertea M."/>
            <person name="Riggs F.R."/>
            <person name="Salzberg S.L."/>
            <person name="Schein J.E."/>
            <person name="Shvartsbeyn A."/>
            <person name="Shin H."/>
            <person name="Shumway M."/>
            <person name="Specht C.A."/>
            <person name="Suh B.B."/>
            <person name="Tenney A."/>
            <person name="Utterback T.R."/>
            <person name="Wickes B.L."/>
            <person name="Wortman J.R."/>
            <person name="Wye N.H."/>
            <person name="Kronstad J.W."/>
            <person name="Lodge J.K."/>
            <person name="Heitman J."/>
            <person name="Davis R.W."/>
            <person name="Fraser C.M."/>
            <person name="Hyman R.W."/>
        </authorList>
    </citation>
    <scope>NUCLEOTIDE SEQUENCE [LARGE SCALE GENOMIC DNA]</scope>
    <source>
        <strain evidence="3">JEC21 / ATCC MYA-565</strain>
    </source>
</reference>
<proteinExistence type="predicted"/>
<dbReference type="EMBL" id="AE017352">
    <property type="protein sequence ID" value="ALO69682.1"/>
    <property type="molecule type" value="Genomic_DNA"/>
</dbReference>
<evidence type="ECO:0000313" key="3">
    <source>
        <dbReference type="Proteomes" id="UP000002149"/>
    </source>
</evidence>
<accession>A0A0S2M629</accession>
<dbReference type="AlphaFoldDB" id="A0A0S2M629"/>
<evidence type="ECO:0000256" key="1">
    <source>
        <dbReference type="SAM" id="MobiDB-lite"/>
    </source>
</evidence>
<dbReference type="Proteomes" id="UP000002149">
    <property type="component" value="Chromosome 12"/>
</dbReference>
<name>A0A0S2M629_CRYD1</name>
<dbReference type="GeneID" id="36393116"/>
<dbReference type="InParanoid" id="A0A0S2M629"/>
<sequence length="201" mass="23055">MSGATHPHSAVDAHLSHVRAHVSRPHNKHGHLHHLHTNTMHSTATQKPATSVRTDNKPRMPSASKRSSRALPAGQTIPPPGDFTPKVWDERWDVYFHAFLLHETKHSDCYYYNGQWWFPENRRNEKTLHMFVAARWAPLDNLKYYNLHLVCPPQPCPPLIPLAQRQDHGKSHVVSVSGCKTQPLRRSQQSPRGMATRLCWL</sequence>
<organism evidence="2 3">
    <name type="scientific">Cryptococcus deneoformans (strain JEC21 / ATCC MYA-565)</name>
    <name type="common">Cryptococcus neoformans var. neoformans serotype D</name>
    <dbReference type="NCBI Taxonomy" id="214684"/>
    <lineage>
        <taxon>Eukaryota</taxon>
        <taxon>Fungi</taxon>
        <taxon>Dikarya</taxon>
        <taxon>Basidiomycota</taxon>
        <taxon>Agaricomycotina</taxon>
        <taxon>Tremellomycetes</taxon>
        <taxon>Tremellales</taxon>
        <taxon>Cryptococcaceae</taxon>
        <taxon>Cryptococcus</taxon>
        <taxon>Cryptococcus neoformans species complex</taxon>
    </lineage>
</organism>
<dbReference type="VEuPathDB" id="FungiDB:CNL04355"/>
<feature type="compositionally biased region" description="Polar residues" evidence="1">
    <location>
        <begin position="42"/>
        <end position="53"/>
    </location>
</feature>
<keyword evidence="3" id="KW-1185">Reference proteome</keyword>
<dbReference type="OrthoDB" id="2576343at2759"/>
<feature type="region of interest" description="Disordered" evidence="1">
    <location>
        <begin position="38"/>
        <end position="82"/>
    </location>
</feature>
<dbReference type="RefSeq" id="XP_024514655.1">
    <property type="nucleotide sequence ID" value="XM_024658822.1"/>
</dbReference>
<protein>
    <submittedName>
        <fullName evidence="2">Uncharacterized protein</fullName>
    </submittedName>
</protein>
<dbReference type="PaxDb" id="214684-A0A0S2M629"/>
<dbReference type="KEGG" id="cne:CNL04355"/>
<gene>
    <name evidence="2" type="ordered locus">CNL04355</name>
</gene>
<evidence type="ECO:0000313" key="2">
    <source>
        <dbReference type="EMBL" id="ALO69682.1"/>
    </source>
</evidence>